<evidence type="ECO:0000313" key="8">
    <source>
        <dbReference type="Proteomes" id="UP000195985"/>
    </source>
</evidence>
<keyword evidence="2" id="KW-0731">Sigma factor</keyword>
<dbReference type="InterPro" id="IPR007627">
    <property type="entry name" value="RNA_pol_sigma70_r2"/>
</dbReference>
<name>A0A1W1IIH2_9LACT</name>
<dbReference type="NCBIfam" id="TIGR02937">
    <property type="entry name" value="sigma70-ECF"/>
    <property type="match status" value="1"/>
</dbReference>
<evidence type="ECO:0000259" key="6">
    <source>
        <dbReference type="Pfam" id="PF04545"/>
    </source>
</evidence>
<dbReference type="GO" id="GO:0003677">
    <property type="term" value="F:DNA binding"/>
    <property type="evidence" value="ECO:0007669"/>
    <property type="project" value="UniProtKB-KW"/>
</dbReference>
<proteinExistence type="predicted"/>
<dbReference type="PANTHER" id="PTHR30385">
    <property type="entry name" value="SIGMA FACTOR F FLAGELLAR"/>
    <property type="match status" value="1"/>
</dbReference>
<dbReference type="InterPro" id="IPR000943">
    <property type="entry name" value="RNA_pol_sigma70"/>
</dbReference>
<organism evidence="7 8">
    <name type="scientific">Trichococcus pasteurii</name>
    <dbReference type="NCBI Taxonomy" id="43064"/>
    <lineage>
        <taxon>Bacteria</taxon>
        <taxon>Bacillati</taxon>
        <taxon>Bacillota</taxon>
        <taxon>Bacilli</taxon>
        <taxon>Lactobacillales</taxon>
        <taxon>Carnobacteriaceae</taxon>
        <taxon>Trichococcus</taxon>
    </lineage>
</organism>
<feature type="domain" description="RNA polymerase sigma-70 region 4" evidence="6">
    <location>
        <begin position="181"/>
        <end position="230"/>
    </location>
</feature>
<dbReference type="Pfam" id="PF04545">
    <property type="entry name" value="Sigma70_r4"/>
    <property type="match status" value="1"/>
</dbReference>
<keyword evidence="3" id="KW-0238">DNA-binding</keyword>
<dbReference type="Proteomes" id="UP000195985">
    <property type="component" value="Unassembled WGS sequence"/>
</dbReference>
<keyword evidence="4" id="KW-0804">Transcription</keyword>
<evidence type="ECO:0000256" key="3">
    <source>
        <dbReference type="ARBA" id="ARBA00023125"/>
    </source>
</evidence>
<dbReference type="SUPFAM" id="SSF88946">
    <property type="entry name" value="Sigma2 domain of RNA polymerase sigma factors"/>
    <property type="match status" value="1"/>
</dbReference>
<dbReference type="InterPro" id="IPR012845">
    <property type="entry name" value="RNA_pol_sigma_FliA_WhiG"/>
</dbReference>
<dbReference type="InterPro" id="IPR014284">
    <property type="entry name" value="RNA_pol_sigma-70_dom"/>
</dbReference>
<gene>
    <name evidence="7" type="ORF">TPAS_2572</name>
</gene>
<dbReference type="CDD" id="cd06171">
    <property type="entry name" value="Sigma70_r4"/>
    <property type="match status" value="1"/>
</dbReference>
<dbReference type="InterPro" id="IPR013324">
    <property type="entry name" value="RNA_pol_sigma_r3/r4-like"/>
</dbReference>
<dbReference type="InterPro" id="IPR007630">
    <property type="entry name" value="RNA_pol_sigma70_r4"/>
</dbReference>
<keyword evidence="8" id="KW-1185">Reference proteome</keyword>
<keyword evidence="1" id="KW-0805">Transcription regulation</keyword>
<feature type="domain" description="RNA polymerase sigma-70 region 2" evidence="5">
    <location>
        <begin position="11"/>
        <end position="80"/>
    </location>
</feature>
<dbReference type="GO" id="GO:0003899">
    <property type="term" value="F:DNA-directed RNA polymerase activity"/>
    <property type="evidence" value="ECO:0007669"/>
    <property type="project" value="InterPro"/>
</dbReference>
<dbReference type="PANTHER" id="PTHR30385:SF7">
    <property type="entry name" value="RNA POLYMERASE SIGMA FACTOR FLIA"/>
    <property type="match status" value="1"/>
</dbReference>
<dbReference type="OrthoDB" id="9799825at2"/>
<dbReference type="AlphaFoldDB" id="A0A1W1IIH2"/>
<dbReference type="SUPFAM" id="SSF88659">
    <property type="entry name" value="Sigma3 and sigma4 domains of RNA polymerase sigma factors"/>
    <property type="match status" value="2"/>
</dbReference>
<dbReference type="NCBIfam" id="TIGR02479">
    <property type="entry name" value="FliA_WhiG"/>
    <property type="match status" value="1"/>
</dbReference>
<evidence type="ECO:0000256" key="1">
    <source>
        <dbReference type="ARBA" id="ARBA00023015"/>
    </source>
</evidence>
<evidence type="ECO:0000313" key="7">
    <source>
        <dbReference type="EMBL" id="SLM52864.1"/>
    </source>
</evidence>
<dbReference type="Gene3D" id="1.20.140.160">
    <property type="match status" value="1"/>
</dbReference>
<protein>
    <submittedName>
        <fullName evidence="7">Rna polymerase sigma-70</fullName>
    </submittedName>
</protein>
<dbReference type="RefSeq" id="WP_086943602.1">
    <property type="nucleotide sequence ID" value="NZ_FONM01000010.1"/>
</dbReference>
<dbReference type="Pfam" id="PF04542">
    <property type="entry name" value="Sigma70_r2"/>
    <property type="match status" value="1"/>
</dbReference>
<dbReference type="EMBL" id="FWEY01000009">
    <property type="protein sequence ID" value="SLM52864.1"/>
    <property type="molecule type" value="Genomic_DNA"/>
</dbReference>
<dbReference type="InterPro" id="IPR013325">
    <property type="entry name" value="RNA_pol_sigma_r2"/>
</dbReference>
<evidence type="ECO:0000256" key="4">
    <source>
        <dbReference type="ARBA" id="ARBA00023163"/>
    </source>
</evidence>
<dbReference type="STRING" id="43064.SAMN04488086_11067"/>
<reference evidence="8" key="1">
    <citation type="submission" date="2016-04" db="EMBL/GenBank/DDBJ databases">
        <authorList>
            <person name="Strepis N."/>
        </authorList>
    </citation>
    <scope>NUCLEOTIDE SEQUENCE [LARGE SCALE GENOMIC DNA]</scope>
</reference>
<evidence type="ECO:0000259" key="5">
    <source>
        <dbReference type="Pfam" id="PF04542"/>
    </source>
</evidence>
<evidence type="ECO:0000256" key="2">
    <source>
        <dbReference type="ARBA" id="ARBA00023082"/>
    </source>
</evidence>
<sequence length="238" mass="27429">MQNIEDREAIILKYVPLVEKVVRHIGLSNPDYEKSDLVNIGVIGLMDAIDKYDEDKKVPFENYAFIRIKGTIIDEIRRNGPVSRTGMNKLKDYRLAVESLQHSLKRIPTEEEICRELQITAKQLGQVYDTASYLATQSLEKMIFNDEGNGVELGDMLVDTHAISVEEELLKNEQMEALKGAIGRLKEREQLILQLYYVEKLPLKEIAFILEVSVPRVSQIHGKMILKLKEEMRREELD</sequence>
<dbReference type="GO" id="GO:0016987">
    <property type="term" value="F:sigma factor activity"/>
    <property type="evidence" value="ECO:0007669"/>
    <property type="project" value="UniProtKB-KW"/>
</dbReference>
<accession>A0A1W1IIH2</accession>
<dbReference type="GO" id="GO:0006352">
    <property type="term" value="P:DNA-templated transcription initiation"/>
    <property type="evidence" value="ECO:0007669"/>
    <property type="project" value="InterPro"/>
</dbReference>
<dbReference type="PRINTS" id="PR00046">
    <property type="entry name" value="SIGMA70FCT"/>
</dbReference>
<dbReference type="Gene3D" id="1.10.1740.10">
    <property type="match status" value="1"/>
</dbReference>